<dbReference type="Pfam" id="PF06458">
    <property type="entry name" value="MucBP"/>
    <property type="match status" value="8"/>
</dbReference>
<feature type="domain" description="MucBP" evidence="3">
    <location>
        <begin position="277"/>
        <end position="340"/>
    </location>
</feature>
<dbReference type="InterPro" id="IPR009459">
    <property type="entry name" value="MucBP_dom"/>
</dbReference>
<reference evidence="4 6" key="1">
    <citation type="submission" date="2016-10" db="EMBL/GenBank/DDBJ databases">
        <authorList>
            <person name="Varghese N."/>
            <person name="Submissions S."/>
        </authorList>
    </citation>
    <scope>NUCLEOTIDE SEQUENCE [LARGE SCALE GENOMIC DNA]</scope>
    <source>
        <strain evidence="4 6">ATCC 43761</strain>
    </source>
</reference>
<feature type="domain" description="MucBP" evidence="3">
    <location>
        <begin position="347"/>
        <end position="406"/>
    </location>
</feature>
<keyword evidence="1" id="KW-0677">Repeat</keyword>
<proteinExistence type="predicted"/>
<feature type="region of interest" description="Disordered" evidence="2">
    <location>
        <begin position="1041"/>
        <end position="1168"/>
    </location>
</feature>
<feature type="compositionally biased region" description="Polar residues" evidence="2">
    <location>
        <begin position="24"/>
        <end position="35"/>
    </location>
</feature>
<dbReference type="EMBL" id="CP123735">
    <property type="protein sequence ID" value="WGO85805.1"/>
    <property type="molecule type" value="Genomic_DNA"/>
</dbReference>
<feature type="compositionally biased region" description="Polar residues" evidence="2">
    <location>
        <begin position="1042"/>
        <end position="1076"/>
    </location>
</feature>
<accession>A0AAX3UDL9</accession>
<evidence type="ECO:0000256" key="1">
    <source>
        <dbReference type="ARBA" id="ARBA00022737"/>
    </source>
</evidence>
<feature type="compositionally biased region" description="Basic and acidic residues" evidence="2">
    <location>
        <begin position="87"/>
        <end position="110"/>
    </location>
</feature>
<organism evidence="5 7">
    <name type="scientific">Lactobacillus kefiranofaciens</name>
    <dbReference type="NCBI Taxonomy" id="267818"/>
    <lineage>
        <taxon>Bacteria</taxon>
        <taxon>Bacillati</taxon>
        <taxon>Bacillota</taxon>
        <taxon>Bacilli</taxon>
        <taxon>Lactobacillales</taxon>
        <taxon>Lactobacillaceae</taxon>
        <taxon>Lactobacillus</taxon>
    </lineage>
</organism>
<feature type="domain" description="MucBP" evidence="3">
    <location>
        <begin position="549"/>
        <end position="613"/>
    </location>
</feature>
<feature type="domain" description="MucBP" evidence="3">
    <location>
        <begin position="420"/>
        <end position="474"/>
    </location>
</feature>
<gene>
    <name evidence="5" type="ORF">QEJ78_10965</name>
    <name evidence="4" type="ORF">SAMN02983011_01568</name>
</gene>
<evidence type="ECO:0000313" key="4">
    <source>
        <dbReference type="EMBL" id="SDA60020.1"/>
    </source>
</evidence>
<feature type="compositionally biased region" description="Polar residues" evidence="2">
    <location>
        <begin position="1144"/>
        <end position="1157"/>
    </location>
</feature>
<dbReference type="Gene3D" id="3.10.20.320">
    <property type="entry name" value="Putative peptidoglycan bound protein (lpxtg motif)"/>
    <property type="match status" value="5"/>
</dbReference>
<feature type="domain" description="MucBP" evidence="3">
    <location>
        <begin position="619"/>
        <end position="680"/>
    </location>
</feature>
<dbReference type="RefSeq" id="WP_013851343.1">
    <property type="nucleotide sequence ID" value="NZ_CP123735.1"/>
</dbReference>
<feature type="domain" description="MucBP" evidence="3">
    <location>
        <begin position="959"/>
        <end position="1018"/>
    </location>
</feature>
<name>A0AAX3UDL9_9LACO</name>
<dbReference type="AlphaFoldDB" id="A0AAX3UDL9"/>
<evidence type="ECO:0000256" key="2">
    <source>
        <dbReference type="SAM" id="MobiDB-lite"/>
    </source>
</evidence>
<feature type="domain" description="MucBP" evidence="3">
    <location>
        <begin position="144"/>
        <end position="203"/>
    </location>
</feature>
<sequence length="1168" mass="131504">MSMFSDLFGNKKKEDKKEDKSVTDKFQNADHQTVMPNVAEDKEDKTDDKPVQSETEENDTNTEDSVEETNHKGAEETSESADQTKNNSKDEEPNKESDASNSENGKKEIKLGSMTFEDNNDGKGKLVEKNQKHLPKPEKVSKPIIVKFLSHGKKINNDFVFTGKVGEPLTKEKLPDIPGYKLPDDLKINRRLTEKEQHLNLNYLPDTVDYTIMPVTEGNQVINPKLAKKFKGVVGEDIQHLVMPKIKGYYLYKSRNYQVPQNGGEVKVVYGASQNSVHVTCVNTNHESLNDFYLHGKTGEPYTIKPNQHKFKGYELDKAKSAKLSGNYSPDVNNLTLVYKPIPTTLEVNYFDESGNQVHKPLTYQGHFKESYYIKLPTIDGYELASSPEILNGIYTQEHEKVTLRFKRATKTFHVKRWFDEIHGQSAGEDMVISGIVGNLYNEAVPIIDGYIPNKARIKGRFNAMKNPTVNVVYHKIKCTVKLLLEDEAGRLLQNTKATLIQTDNWGDAYKFILPAVNGFQQPKKEITGKFHIPNETREIHYQPKEVSLTVNYLNAQTHKPIPHYDTERTKELSGSTYSTDPLNIDGFLLREIPKNASGVVGSKPITVNFNYEPMKASIVFHYNDTTFNTLCPDDKITGYFGQNYDFKPKQLDGFKFLEANGKLKGKFTAGRLDIDLTYQPQKVEFDLIPTNQYGHQIDSYYNQHITGLVKQTFSVRMPDIPGFSLAKHVINGHINAKYDKKIFPINYDPEKQKIIVHTVIKGGNRDGQQPYKDDILEGVTAEKFEYSIKPKTGYHTKDKTIKGVFTATTQDLTIVYAVDTENYTINFIDKNKKIVGSIPAHEGYYGEGIDVNSQIPNGYFLPAGQTDAKLRLDGSGHYDITVIPKTITVTLIAQTEDNQGLTKSREIIGQFKEPQTVEVPQVDGYQPVNGNKIDLSFDLAKGTHQTIPIKYAPEERSITVRFISVQGEEIHKPIVKKGHYNESYTVQAIKIDGYSVVDSAIKRGVFGLNNPNTAFVYRAGSDEFSAATASLQDILGEQKVQEQQNNPNKAVITNNQSQRSTQSEDSNNTNSSNMSPAEAKLNHHKDVAPSVDGNPNGSFNEGNNDIQNLVESGQPTNKGAKELQDFMNRTNSQIPQVKRPQEQDTQPQSGKPTNLLNKFYQDDNNKD</sequence>
<feature type="domain" description="MucBP" evidence="3">
    <location>
        <begin position="768"/>
        <end position="817"/>
    </location>
</feature>
<dbReference type="Proteomes" id="UP000181860">
    <property type="component" value="Unassembled WGS sequence"/>
</dbReference>
<feature type="region of interest" description="Disordered" evidence="2">
    <location>
        <begin position="1"/>
        <end position="136"/>
    </location>
</feature>
<feature type="compositionally biased region" description="Acidic residues" evidence="2">
    <location>
        <begin position="54"/>
        <end position="67"/>
    </location>
</feature>
<evidence type="ECO:0000313" key="7">
    <source>
        <dbReference type="Proteomes" id="UP001242513"/>
    </source>
</evidence>
<evidence type="ECO:0000259" key="3">
    <source>
        <dbReference type="Pfam" id="PF06458"/>
    </source>
</evidence>
<feature type="compositionally biased region" description="Basic and acidic residues" evidence="2">
    <location>
        <begin position="39"/>
        <end position="51"/>
    </location>
</feature>
<feature type="compositionally biased region" description="Basic and acidic residues" evidence="2">
    <location>
        <begin position="120"/>
        <end position="136"/>
    </location>
</feature>
<protein>
    <submittedName>
        <fullName evidence="5">MucBP domain-containing protein</fullName>
    </submittedName>
</protein>
<reference evidence="5" key="3">
    <citation type="submission" date="2023-04" db="EMBL/GenBank/DDBJ databases">
        <authorList>
            <person name="Wang Y."/>
        </authorList>
    </citation>
    <scope>NUCLEOTIDE SEQUENCE</scope>
    <source>
        <strain evidence="5">ZW18</strain>
    </source>
</reference>
<feature type="compositionally biased region" description="Basic and acidic residues" evidence="2">
    <location>
        <begin position="9"/>
        <end position="23"/>
    </location>
</feature>
<feature type="compositionally biased region" description="Polar residues" evidence="2">
    <location>
        <begin position="1094"/>
        <end position="1118"/>
    </location>
</feature>
<evidence type="ECO:0000313" key="6">
    <source>
        <dbReference type="Proteomes" id="UP000181860"/>
    </source>
</evidence>
<evidence type="ECO:0000313" key="5">
    <source>
        <dbReference type="EMBL" id="WGO85805.1"/>
    </source>
</evidence>
<dbReference type="EMBL" id="FMXC01000017">
    <property type="protein sequence ID" value="SDA60020.1"/>
    <property type="molecule type" value="Genomic_DNA"/>
</dbReference>
<dbReference type="Proteomes" id="UP001242513">
    <property type="component" value="Chromosome"/>
</dbReference>
<reference evidence="5" key="2">
    <citation type="journal article" date="2022" name="Food Funct.">
        <title>Lactobacillus kefiranofaciens ZW18 from Kefir enhances the anti-tumor effect of anti-programmed cell death 1 (PD-1) immunotherapy by modulating the gut microbiota.</title>
        <authorList>
            <person name="Zhao J."/>
            <person name="Wang Y."/>
            <person name="Wang J."/>
            <person name="Lv M."/>
            <person name="Zhou C."/>
            <person name="Jia L."/>
            <person name="Geng W."/>
        </authorList>
    </citation>
    <scope>NUCLEOTIDE SEQUENCE</scope>
    <source>
        <strain evidence="5">ZW18</strain>
    </source>
</reference>
<keyword evidence="6" id="KW-1185">Reference proteome</keyword>